<dbReference type="InterPro" id="IPR035973">
    <property type="entry name" value="Cyt_c_oxidase_su3-like_sf"/>
</dbReference>
<dbReference type="PROSITE" id="PS50253">
    <property type="entry name" value="COX3"/>
    <property type="match status" value="1"/>
</dbReference>
<dbReference type="RefSeq" id="WP_105196771.1">
    <property type="nucleotide sequence ID" value="NZ_OLKH01000122.1"/>
</dbReference>
<dbReference type="PANTHER" id="PTHR11403">
    <property type="entry name" value="CYTOCHROME C OXIDASE SUBUNIT III"/>
    <property type="match status" value="1"/>
</dbReference>
<evidence type="ECO:0000313" key="12">
    <source>
        <dbReference type="Proteomes" id="UP000288951"/>
    </source>
</evidence>
<evidence type="ECO:0000256" key="3">
    <source>
        <dbReference type="ARBA" id="ARBA00022692"/>
    </source>
</evidence>
<keyword evidence="10" id="KW-0560">Oxidoreductase</keyword>
<feature type="transmembrane region" description="Helical" evidence="7">
    <location>
        <begin position="92"/>
        <end position="110"/>
    </location>
</feature>
<sequence length="193" mass="22484">MKESKTDYTNFYYPPGGILLWIIIILEILTFGIAIIAMNYSAQEEIEIFSESRLKLNNQIGLINTVILLTSGFFMAEVVNQAKKNNNKKFSLYLKITLLLGFLFLILKSYEYFEKLNDNISLDTNLFFTYYGLLTGFHFLHVLIGLFILLGIYAKRNKIPLNQNLFDIEASATFWHMCDLIWLIVFPTLYLIF</sequence>
<dbReference type="EMBL" id="RQSM01000003">
    <property type="protein sequence ID" value="RVU90185.1"/>
    <property type="molecule type" value="Genomic_DNA"/>
</dbReference>
<evidence type="ECO:0000256" key="7">
    <source>
        <dbReference type="SAM" id="Phobius"/>
    </source>
</evidence>
<dbReference type="AlphaFoldDB" id="A0A2N9PD56"/>
<evidence type="ECO:0000259" key="8">
    <source>
        <dbReference type="PROSITE" id="PS50253"/>
    </source>
</evidence>
<accession>A0A2N9PD56</accession>
<keyword evidence="5 7" id="KW-0472">Membrane</keyword>
<protein>
    <submittedName>
        <fullName evidence="10">Cytochrome c oxidase polypeptide I+III</fullName>
        <ecNumber evidence="10">1.9.3.1</ecNumber>
    </submittedName>
    <submittedName>
        <fullName evidence="9">Nitric oxide reductase</fullName>
    </submittedName>
</protein>
<reference evidence="9" key="2">
    <citation type="submission" date="2018-12" db="EMBL/GenBank/DDBJ databases">
        <title>Draft genome sequence of Flaovobacterium columnare ARS1 isolated from channel catfish in Alabama.</title>
        <authorList>
            <person name="Cai W."/>
            <person name="Arias C."/>
        </authorList>
    </citation>
    <scope>NUCLEOTIDE SEQUENCE [LARGE SCALE GENOMIC DNA]</scope>
    <source>
        <strain evidence="9">ARS1</strain>
    </source>
</reference>
<dbReference type="PANTHER" id="PTHR11403:SF6">
    <property type="entry name" value="NITRIC OXIDE REDUCTASE SUBUNIT E"/>
    <property type="match status" value="1"/>
</dbReference>
<reference evidence="10" key="1">
    <citation type="submission" date="2018-02" db="EMBL/GenBank/DDBJ databases">
        <authorList>
            <person name="Cohen D.B."/>
            <person name="Kent A.D."/>
        </authorList>
    </citation>
    <scope>NUCLEOTIDE SEQUENCE [LARGE SCALE GENOMIC DNA]</scope>
    <source>
        <strain evidence="10">CIP109753</strain>
    </source>
</reference>
<gene>
    <name evidence="10" type="primary">caaA</name>
    <name evidence="9" type="ORF">EH230_04340</name>
    <name evidence="10" type="ORF">FLACOL_02268</name>
</gene>
<comment type="subcellular location">
    <subcellularLocation>
        <location evidence="6">Cell membrane</location>
        <topology evidence="6">Multi-pass membrane protein</topology>
    </subcellularLocation>
    <subcellularLocation>
        <location evidence="1">Membrane</location>
        <topology evidence="1">Multi-pass membrane protein</topology>
    </subcellularLocation>
</comment>
<dbReference type="GO" id="GO:0016491">
    <property type="term" value="F:oxidoreductase activity"/>
    <property type="evidence" value="ECO:0007669"/>
    <property type="project" value="UniProtKB-KW"/>
</dbReference>
<dbReference type="InterPro" id="IPR013833">
    <property type="entry name" value="Cyt_c_oxidase_su3_a-hlx"/>
</dbReference>
<evidence type="ECO:0000256" key="1">
    <source>
        <dbReference type="ARBA" id="ARBA00004141"/>
    </source>
</evidence>
<dbReference type="Proteomes" id="UP000288951">
    <property type="component" value="Unassembled WGS sequence"/>
</dbReference>
<dbReference type="Gene3D" id="1.20.120.80">
    <property type="entry name" value="Cytochrome c oxidase, subunit III, four-helix bundle"/>
    <property type="match status" value="1"/>
</dbReference>
<evidence type="ECO:0000256" key="4">
    <source>
        <dbReference type="ARBA" id="ARBA00022989"/>
    </source>
</evidence>
<dbReference type="InterPro" id="IPR024791">
    <property type="entry name" value="Cyt_c/ubiquinol_Oxase_su3"/>
</dbReference>
<evidence type="ECO:0000313" key="11">
    <source>
        <dbReference type="Proteomes" id="UP000238180"/>
    </source>
</evidence>
<dbReference type="GO" id="GO:0019646">
    <property type="term" value="P:aerobic electron transport chain"/>
    <property type="evidence" value="ECO:0007669"/>
    <property type="project" value="InterPro"/>
</dbReference>
<feature type="transmembrane region" description="Helical" evidence="7">
    <location>
        <begin position="60"/>
        <end position="80"/>
    </location>
</feature>
<dbReference type="Proteomes" id="UP000238180">
    <property type="component" value="Unassembled WGS sequence"/>
</dbReference>
<comment type="similarity">
    <text evidence="2 6">Belongs to the cytochrome c oxidase subunit 3 family.</text>
</comment>
<evidence type="ECO:0000256" key="6">
    <source>
        <dbReference type="RuleBase" id="RU003376"/>
    </source>
</evidence>
<dbReference type="GO" id="GO:0005886">
    <property type="term" value="C:plasma membrane"/>
    <property type="evidence" value="ECO:0007669"/>
    <property type="project" value="UniProtKB-SubCell"/>
</dbReference>
<keyword evidence="12" id="KW-1185">Reference proteome</keyword>
<evidence type="ECO:0000313" key="9">
    <source>
        <dbReference type="EMBL" id="RVU90185.1"/>
    </source>
</evidence>
<evidence type="ECO:0000256" key="2">
    <source>
        <dbReference type="ARBA" id="ARBA00010581"/>
    </source>
</evidence>
<proteinExistence type="inferred from homology"/>
<keyword evidence="3 6" id="KW-0812">Transmembrane</keyword>
<dbReference type="GO" id="GO:0004129">
    <property type="term" value="F:cytochrome-c oxidase activity"/>
    <property type="evidence" value="ECO:0007669"/>
    <property type="project" value="InterPro"/>
</dbReference>
<dbReference type="InterPro" id="IPR000298">
    <property type="entry name" value="Cyt_c_oxidase-like_su3"/>
</dbReference>
<dbReference type="OrthoDB" id="9810850at2"/>
<evidence type="ECO:0000256" key="5">
    <source>
        <dbReference type="ARBA" id="ARBA00023136"/>
    </source>
</evidence>
<name>A0A2N9PD56_9FLAO</name>
<organism evidence="10 11">
    <name type="scientific">Flavobacterium columnare</name>
    <dbReference type="NCBI Taxonomy" id="996"/>
    <lineage>
        <taxon>Bacteria</taxon>
        <taxon>Pseudomonadati</taxon>
        <taxon>Bacteroidota</taxon>
        <taxon>Flavobacteriia</taxon>
        <taxon>Flavobacteriales</taxon>
        <taxon>Flavobacteriaceae</taxon>
        <taxon>Flavobacterium</taxon>
    </lineage>
</organism>
<feature type="transmembrane region" description="Helical" evidence="7">
    <location>
        <begin position="12"/>
        <end position="40"/>
    </location>
</feature>
<dbReference type="EMBL" id="OLKH01000122">
    <property type="protein sequence ID" value="SPE78253.1"/>
    <property type="molecule type" value="Genomic_DNA"/>
</dbReference>
<dbReference type="Pfam" id="PF00510">
    <property type="entry name" value="COX3"/>
    <property type="match status" value="1"/>
</dbReference>
<keyword evidence="4 7" id="KW-1133">Transmembrane helix</keyword>
<feature type="domain" description="Heme-copper oxidase subunit III family profile" evidence="8">
    <location>
        <begin position="1"/>
        <end position="193"/>
    </location>
</feature>
<feature type="transmembrane region" description="Helical" evidence="7">
    <location>
        <begin position="130"/>
        <end position="153"/>
    </location>
</feature>
<dbReference type="EC" id="1.9.3.1" evidence="10"/>
<feature type="transmembrane region" description="Helical" evidence="7">
    <location>
        <begin position="174"/>
        <end position="192"/>
    </location>
</feature>
<evidence type="ECO:0000313" key="10">
    <source>
        <dbReference type="EMBL" id="SPE78253.1"/>
    </source>
</evidence>
<dbReference type="SUPFAM" id="SSF81452">
    <property type="entry name" value="Cytochrome c oxidase subunit III-like"/>
    <property type="match status" value="1"/>
</dbReference>